<feature type="transmembrane region" description="Helical" evidence="7">
    <location>
        <begin position="31"/>
        <end position="56"/>
    </location>
</feature>
<dbReference type="PROSITE" id="PS50109">
    <property type="entry name" value="HIS_KIN"/>
    <property type="match status" value="1"/>
</dbReference>
<evidence type="ECO:0000256" key="3">
    <source>
        <dbReference type="ARBA" id="ARBA00022553"/>
    </source>
</evidence>
<feature type="transmembrane region" description="Helical" evidence="7">
    <location>
        <begin position="68"/>
        <end position="90"/>
    </location>
</feature>
<evidence type="ECO:0000313" key="10">
    <source>
        <dbReference type="Proteomes" id="UP000662783"/>
    </source>
</evidence>
<evidence type="ECO:0000256" key="6">
    <source>
        <dbReference type="SAM" id="Coils"/>
    </source>
</evidence>
<feature type="coiled-coil region" evidence="6">
    <location>
        <begin position="180"/>
        <end position="214"/>
    </location>
</feature>
<feature type="domain" description="Histidine kinase" evidence="8">
    <location>
        <begin position="162"/>
        <end position="374"/>
    </location>
</feature>
<keyword evidence="7" id="KW-0812">Transmembrane</keyword>
<dbReference type="SUPFAM" id="SSF55874">
    <property type="entry name" value="ATPase domain of HSP90 chaperone/DNA topoisomerase II/histidine kinase"/>
    <property type="match status" value="1"/>
</dbReference>
<dbReference type="PRINTS" id="PR00344">
    <property type="entry name" value="BCTRLSENSOR"/>
</dbReference>
<dbReference type="EMBL" id="CP070608">
    <property type="protein sequence ID" value="QSE97573.1"/>
    <property type="molecule type" value="Genomic_DNA"/>
</dbReference>
<keyword evidence="5 9" id="KW-0418">Kinase</keyword>
<dbReference type="Pfam" id="PF25487">
    <property type="entry name" value="ETR1_N"/>
    <property type="match status" value="1"/>
</dbReference>
<dbReference type="Gene3D" id="1.10.287.130">
    <property type="match status" value="1"/>
</dbReference>
<dbReference type="InterPro" id="IPR052162">
    <property type="entry name" value="Sensor_kinase/Photoreceptor"/>
</dbReference>
<evidence type="ECO:0000256" key="4">
    <source>
        <dbReference type="ARBA" id="ARBA00022679"/>
    </source>
</evidence>
<dbReference type="PANTHER" id="PTHR43304:SF1">
    <property type="entry name" value="PAC DOMAIN-CONTAINING PROTEIN"/>
    <property type="match status" value="1"/>
</dbReference>
<dbReference type="CDD" id="cd00082">
    <property type="entry name" value="HisKA"/>
    <property type="match status" value="1"/>
</dbReference>
<keyword evidence="4" id="KW-0808">Transferase</keyword>
<evidence type="ECO:0000256" key="1">
    <source>
        <dbReference type="ARBA" id="ARBA00000085"/>
    </source>
</evidence>
<sequence>MSEITNFLSTLFDTSKWPARWHCGEWTSFHGWLYIISDIAIWAAYSVIPILIVYFITKRQELPFKNVLWLFVLFILTCGATHLADAVIFYVPFYQFSALLLFICAVISWFTVFAMFRVLPMALSLRAPSEYEKILDDRTSELNKITNKLKKQNSQLLSFAHITSHDLRSHVSSIHSLLALHSATSQVKEQKEYLEMLKNEADNLMVSITEMNDVIRINEGEDLKWELVSFDEMLIEAKKNLTGLLSEEVEIQSNFDDLTSIIYPRVYLKSILFNLLSNAIKFRNPDAQCLIKLRTIEVAGQNILTVTDNGLGIDMNKYGDKIFNKNKVFHGEKSNRGVGLYMIKNQIESLGGSISVSSEVGQGTKFTIIFNQNGNGI</sequence>
<feature type="transmembrane region" description="Helical" evidence="7">
    <location>
        <begin position="96"/>
        <end position="116"/>
    </location>
</feature>
<dbReference type="AlphaFoldDB" id="A0A974WFM1"/>
<dbReference type="RefSeq" id="WP_205722083.1">
    <property type="nucleotide sequence ID" value="NZ_CP070608.1"/>
</dbReference>
<dbReference type="SUPFAM" id="SSF47384">
    <property type="entry name" value="Homodimeric domain of signal transducing histidine kinase"/>
    <property type="match status" value="1"/>
</dbReference>
<dbReference type="EC" id="2.7.13.3" evidence="2"/>
<name>A0A974WFM1_9BACT</name>
<dbReference type="InterPro" id="IPR004358">
    <property type="entry name" value="Sig_transdc_His_kin-like_C"/>
</dbReference>
<evidence type="ECO:0000313" key="9">
    <source>
        <dbReference type="EMBL" id="QSE97573.1"/>
    </source>
</evidence>
<dbReference type="GO" id="GO:0000155">
    <property type="term" value="F:phosphorelay sensor kinase activity"/>
    <property type="evidence" value="ECO:0007669"/>
    <property type="project" value="InterPro"/>
</dbReference>
<evidence type="ECO:0000256" key="7">
    <source>
        <dbReference type="SAM" id="Phobius"/>
    </source>
</evidence>
<dbReference type="Proteomes" id="UP000662783">
    <property type="component" value="Chromosome"/>
</dbReference>
<dbReference type="Gene3D" id="3.30.565.10">
    <property type="entry name" value="Histidine kinase-like ATPase, C-terminal domain"/>
    <property type="match status" value="1"/>
</dbReference>
<keyword evidence="10" id="KW-1185">Reference proteome</keyword>
<dbReference type="InterPro" id="IPR003594">
    <property type="entry name" value="HATPase_dom"/>
</dbReference>
<evidence type="ECO:0000256" key="2">
    <source>
        <dbReference type="ARBA" id="ARBA00012438"/>
    </source>
</evidence>
<dbReference type="InterPro" id="IPR058544">
    <property type="entry name" value="ETR1_N"/>
</dbReference>
<organism evidence="9 10">
    <name type="scientific">Fulvivirga lutea</name>
    <dbReference type="NCBI Taxonomy" id="2810512"/>
    <lineage>
        <taxon>Bacteria</taxon>
        <taxon>Pseudomonadati</taxon>
        <taxon>Bacteroidota</taxon>
        <taxon>Cytophagia</taxon>
        <taxon>Cytophagales</taxon>
        <taxon>Fulvivirgaceae</taxon>
        <taxon>Fulvivirga</taxon>
    </lineage>
</organism>
<dbReference type="InterPro" id="IPR036097">
    <property type="entry name" value="HisK_dim/P_sf"/>
</dbReference>
<evidence type="ECO:0000256" key="5">
    <source>
        <dbReference type="ARBA" id="ARBA00022777"/>
    </source>
</evidence>
<dbReference type="PANTHER" id="PTHR43304">
    <property type="entry name" value="PHYTOCHROME-LIKE PROTEIN CPH1"/>
    <property type="match status" value="1"/>
</dbReference>
<gene>
    <name evidence="9" type="ORF">JR347_00350</name>
</gene>
<dbReference type="InterPro" id="IPR003661">
    <property type="entry name" value="HisK_dim/P_dom"/>
</dbReference>
<comment type="catalytic activity">
    <reaction evidence="1">
        <text>ATP + protein L-histidine = ADP + protein N-phospho-L-histidine.</text>
        <dbReference type="EC" id="2.7.13.3"/>
    </reaction>
</comment>
<dbReference type="Pfam" id="PF02518">
    <property type="entry name" value="HATPase_c"/>
    <property type="match status" value="1"/>
</dbReference>
<keyword evidence="3" id="KW-0597">Phosphoprotein</keyword>
<reference evidence="9" key="1">
    <citation type="submission" date="2021-02" db="EMBL/GenBank/DDBJ databases">
        <title>Fulvivirga sp. S481 isolated from sea water.</title>
        <authorList>
            <person name="Bae S.S."/>
            <person name="Baek K."/>
        </authorList>
    </citation>
    <scope>NUCLEOTIDE SEQUENCE</scope>
    <source>
        <strain evidence="9">S481</strain>
    </source>
</reference>
<proteinExistence type="predicted"/>
<keyword evidence="6" id="KW-0175">Coiled coil</keyword>
<dbReference type="InterPro" id="IPR036890">
    <property type="entry name" value="HATPase_C_sf"/>
</dbReference>
<keyword evidence="7" id="KW-0472">Membrane</keyword>
<protein>
    <recommendedName>
        <fullName evidence="2">histidine kinase</fullName>
        <ecNumber evidence="2">2.7.13.3</ecNumber>
    </recommendedName>
</protein>
<accession>A0A974WFM1</accession>
<evidence type="ECO:0000259" key="8">
    <source>
        <dbReference type="PROSITE" id="PS50109"/>
    </source>
</evidence>
<dbReference type="SMART" id="SM00387">
    <property type="entry name" value="HATPase_c"/>
    <property type="match status" value="1"/>
</dbReference>
<dbReference type="KEGG" id="fuv:JR347_00350"/>
<keyword evidence="7" id="KW-1133">Transmembrane helix</keyword>
<dbReference type="InterPro" id="IPR005467">
    <property type="entry name" value="His_kinase_dom"/>
</dbReference>